<dbReference type="InterPro" id="IPR011989">
    <property type="entry name" value="ARM-like"/>
</dbReference>
<keyword evidence="2" id="KW-1185">Reference proteome</keyword>
<dbReference type="RefSeq" id="WP_185042124.1">
    <property type="nucleotide sequence ID" value="NZ_BAABFG010000005.1"/>
</dbReference>
<dbReference type="SUPFAM" id="SSF48371">
    <property type="entry name" value="ARM repeat"/>
    <property type="match status" value="1"/>
</dbReference>
<comment type="caution">
    <text evidence="1">The sequence shown here is derived from an EMBL/GenBank/DDBJ whole genome shotgun (WGS) entry which is preliminary data.</text>
</comment>
<gene>
    <name evidence="1" type="ORF">BJY16_005131</name>
</gene>
<name>A0A7W7H0J6_9ACTN</name>
<dbReference type="EMBL" id="JACHNB010000001">
    <property type="protein sequence ID" value="MBB4741672.1"/>
    <property type="molecule type" value="Genomic_DNA"/>
</dbReference>
<sequence length="171" mass="19029">MTAPQDDLLARLTDDDPDRAAEAARALGAVRLLDVLTTTEDPAVRVAAALALSDMRVPEARDVIAGLLTQERTRGRRGTLVYALEPYDCGPLLPLLVDLIVEDNYEVAREAARLIDHTDADLDRQTWDRLVARLEAALEATDPPYAIKDPERREQVIRPVLQIFYDGEDID</sequence>
<reference evidence="1 2" key="1">
    <citation type="submission" date="2020-08" db="EMBL/GenBank/DDBJ databases">
        <title>Sequencing the genomes of 1000 actinobacteria strains.</title>
        <authorList>
            <person name="Klenk H.-P."/>
        </authorList>
    </citation>
    <scope>NUCLEOTIDE SEQUENCE [LARGE SCALE GENOMIC DNA]</scope>
    <source>
        <strain evidence="1 2">DSM 45809</strain>
    </source>
</reference>
<accession>A0A7W7H0J6</accession>
<evidence type="ECO:0000313" key="1">
    <source>
        <dbReference type="EMBL" id="MBB4741672.1"/>
    </source>
</evidence>
<dbReference type="Gene3D" id="1.25.10.10">
    <property type="entry name" value="Leucine-rich Repeat Variant"/>
    <property type="match status" value="1"/>
</dbReference>
<proteinExistence type="predicted"/>
<protein>
    <submittedName>
        <fullName evidence="1">HEAT repeat protein</fullName>
    </submittedName>
</protein>
<organism evidence="1 2">
    <name type="scientific">Actinoplanes octamycinicus</name>
    <dbReference type="NCBI Taxonomy" id="135948"/>
    <lineage>
        <taxon>Bacteria</taxon>
        <taxon>Bacillati</taxon>
        <taxon>Actinomycetota</taxon>
        <taxon>Actinomycetes</taxon>
        <taxon>Micromonosporales</taxon>
        <taxon>Micromonosporaceae</taxon>
        <taxon>Actinoplanes</taxon>
    </lineage>
</organism>
<evidence type="ECO:0000313" key="2">
    <source>
        <dbReference type="Proteomes" id="UP000546162"/>
    </source>
</evidence>
<dbReference type="InterPro" id="IPR016024">
    <property type="entry name" value="ARM-type_fold"/>
</dbReference>
<dbReference type="Proteomes" id="UP000546162">
    <property type="component" value="Unassembled WGS sequence"/>
</dbReference>
<dbReference type="AlphaFoldDB" id="A0A7W7H0J6"/>
<dbReference type="Pfam" id="PF13646">
    <property type="entry name" value="HEAT_2"/>
    <property type="match status" value="1"/>
</dbReference>